<comment type="caution">
    <text evidence="2">The sequence shown here is derived from an EMBL/GenBank/DDBJ whole genome shotgun (WGS) entry which is preliminary data.</text>
</comment>
<proteinExistence type="predicted"/>
<dbReference type="EMBL" id="BOVJ01000076">
    <property type="protein sequence ID" value="GIQ63980.1"/>
    <property type="molecule type" value="Genomic_DNA"/>
</dbReference>
<keyword evidence="3" id="KW-1185">Reference proteome</keyword>
<sequence>MHQRFWLPYYPFRDELIGILSSALRSITSAEQLLEKHKGLIRIDQSGLESEIRAMRKRIADNRQCLFELRREKMSGQLLDEEQYRLEKSFYEKEIVQFERRLAEAAEELRKNSDLTELYENVADMLDELLDLDFDHFDEMQLILKKLLSQITVDRSGDIQVVTAFGLPLQEPACEEETELSHR</sequence>
<reference evidence="2 3" key="1">
    <citation type="submission" date="2021-04" db="EMBL/GenBank/DDBJ databases">
        <title>Draft genome sequence of Paenibacillus cisolokensis, LC2-13A.</title>
        <authorList>
            <person name="Uke A."/>
            <person name="Chhe C."/>
            <person name="Baramee S."/>
            <person name="Kosugi A."/>
        </authorList>
    </citation>
    <scope>NUCLEOTIDE SEQUENCE [LARGE SCALE GENOMIC DNA]</scope>
    <source>
        <strain evidence="2 3">LC2-13A</strain>
    </source>
</reference>
<gene>
    <name evidence="2" type="ORF">PACILC2_25480</name>
</gene>
<dbReference type="Proteomes" id="UP000680304">
    <property type="component" value="Unassembled WGS sequence"/>
</dbReference>
<name>A0ABQ4N719_9BACL</name>
<keyword evidence="1" id="KW-0175">Coiled coil</keyword>
<evidence type="ECO:0000313" key="2">
    <source>
        <dbReference type="EMBL" id="GIQ63980.1"/>
    </source>
</evidence>
<organism evidence="2 3">
    <name type="scientific">Paenibacillus cisolokensis</name>
    <dbReference type="NCBI Taxonomy" id="1658519"/>
    <lineage>
        <taxon>Bacteria</taxon>
        <taxon>Bacillati</taxon>
        <taxon>Bacillota</taxon>
        <taxon>Bacilli</taxon>
        <taxon>Bacillales</taxon>
        <taxon>Paenibacillaceae</taxon>
        <taxon>Paenibacillus</taxon>
    </lineage>
</organism>
<protein>
    <submittedName>
        <fullName evidence="2">Uncharacterized protein</fullName>
    </submittedName>
</protein>
<evidence type="ECO:0000313" key="3">
    <source>
        <dbReference type="Proteomes" id="UP000680304"/>
    </source>
</evidence>
<accession>A0ABQ4N719</accession>
<evidence type="ECO:0000256" key="1">
    <source>
        <dbReference type="SAM" id="Coils"/>
    </source>
</evidence>
<feature type="coiled-coil region" evidence="1">
    <location>
        <begin position="81"/>
        <end position="115"/>
    </location>
</feature>